<evidence type="ECO:0000313" key="3">
    <source>
        <dbReference type="EMBL" id="GAA0863112.1"/>
    </source>
</evidence>
<protein>
    <recommendedName>
        <fullName evidence="2">PilZ domain-containing protein</fullName>
    </recommendedName>
</protein>
<evidence type="ECO:0000313" key="4">
    <source>
        <dbReference type="Proteomes" id="UP001500738"/>
    </source>
</evidence>
<keyword evidence="4" id="KW-1185">Reference proteome</keyword>
<organism evidence="3 4">
    <name type="scientific">Sphingopyxis soli</name>
    <dbReference type="NCBI Taxonomy" id="592051"/>
    <lineage>
        <taxon>Bacteria</taxon>
        <taxon>Pseudomonadati</taxon>
        <taxon>Pseudomonadota</taxon>
        <taxon>Alphaproteobacteria</taxon>
        <taxon>Sphingomonadales</taxon>
        <taxon>Sphingomonadaceae</taxon>
        <taxon>Sphingopyxis</taxon>
    </lineage>
</organism>
<sequence length="144" mass="15771">MSSPEAPTASSAPDEKRQPRQSRLVKGSLGCQRLGRFDVTIRNVSETGIGGQGPHSLNIGERMTVFLPGHEPMLGTVRWVSGNRFGLETDKPVETMRLRASHGDDLRTADSIADFQIVPAPKLDTWRPGLTRATSLPGHFGRKR</sequence>
<feature type="domain" description="PilZ" evidence="2">
    <location>
        <begin position="35"/>
        <end position="91"/>
    </location>
</feature>
<gene>
    <name evidence="3" type="ORF">GCM10009115_12450</name>
</gene>
<dbReference type="InterPro" id="IPR009875">
    <property type="entry name" value="PilZ_domain"/>
</dbReference>
<evidence type="ECO:0000259" key="2">
    <source>
        <dbReference type="Pfam" id="PF07238"/>
    </source>
</evidence>
<dbReference type="EMBL" id="BAAAFE010000005">
    <property type="protein sequence ID" value="GAA0863112.1"/>
    <property type="molecule type" value="Genomic_DNA"/>
</dbReference>
<dbReference type="Pfam" id="PF07238">
    <property type="entry name" value="PilZ"/>
    <property type="match status" value="1"/>
</dbReference>
<feature type="compositionally biased region" description="Low complexity" evidence="1">
    <location>
        <begin position="1"/>
        <end position="12"/>
    </location>
</feature>
<reference evidence="3 4" key="1">
    <citation type="journal article" date="2019" name="Int. J. Syst. Evol. Microbiol.">
        <title>The Global Catalogue of Microorganisms (GCM) 10K type strain sequencing project: providing services to taxonomists for standard genome sequencing and annotation.</title>
        <authorList>
            <consortium name="The Broad Institute Genomics Platform"/>
            <consortium name="The Broad Institute Genome Sequencing Center for Infectious Disease"/>
            <person name="Wu L."/>
            <person name="Ma J."/>
        </authorList>
    </citation>
    <scope>NUCLEOTIDE SEQUENCE [LARGE SCALE GENOMIC DNA]</scope>
    <source>
        <strain evidence="3 4">JCM 15910</strain>
    </source>
</reference>
<comment type="caution">
    <text evidence="3">The sequence shown here is derived from an EMBL/GenBank/DDBJ whole genome shotgun (WGS) entry which is preliminary data.</text>
</comment>
<feature type="region of interest" description="Disordered" evidence="1">
    <location>
        <begin position="1"/>
        <end position="27"/>
    </location>
</feature>
<dbReference type="RefSeq" id="WP_215348793.1">
    <property type="nucleotide sequence ID" value="NZ_BAAAFE010000005.1"/>
</dbReference>
<proteinExistence type="predicted"/>
<evidence type="ECO:0000256" key="1">
    <source>
        <dbReference type="SAM" id="MobiDB-lite"/>
    </source>
</evidence>
<dbReference type="Proteomes" id="UP001500738">
    <property type="component" value="Unassembled WGS sequence"/>
</dbReference>
<accession>A0ABN1M1H3</accession>
<name>A0ABN1M1H3_9SPHN</name>